<proteinExistence type="inferred from homology"/>
<dbReference type="InterPro" id="IPR007867">
    <property type="entry name" value="GMC_OxRtase_C"/>
</dbReference>
<dbReference type="EC" id="5.3.3.1" evidence="11"/>
<evidence type="ECO:0000256" key="6">
    <source>
        <dbReference type="ARBA" id="ARBA00023002"/>
    </source>
</evidence>
<evidence type="ECO:0000256" key="9">
    <source>
        <dbReference type="ARBA" id="ARBA00023221"/>
    </source>
</evidence>
<evidence type="ECO:0000313" key="19">
    <source>
        <dbReference type="Proteomes" id="UP000360750"/>
    </source>
</evidence>
<evidence type="ECO:0000256" key="14">
    <source>
        <dbReference type="ARBA" id="ARBA00049744"/>
    </source>
</evidence>
<sequence>MNDRKPMLSRRSFLAGATAAAAVSMIQATASKSPASSAPSSHHPAIVVGSGFGGAVAADRLTAAGVRTLLLERGRDWMTPSNRSVAPHGYDLASPGWVWDPDTAGRTGFMAMDRAHYGGGSHVTLTGVGLGGGSLAYAGATVRPPRKYFSSVLGGVLGHAEMEPVFDLVTRRIGAAPVPADVFAGPAFAHARVFEDQLRRAGFPVSRIPAAFNWDIVRDEVAGRRAPGLTGGDLLVLNGGKRSLQFNYLQRARRSGRLTVVTRHEVVGIWTDRGRYVVEASVIGDSRRTGRVVRFTCDRLFLGAGAAVTPGLILGSQRSGGLPNCNEHCGTLVGDNGDQVVARPAPRSDLPTSAPGLFSSAFVDDESDQLPTLVEGFSVPLAPGLEPLLVQFTMTADFENRTTWRFRDGRPELTIPAAMTSGARAAARRIHQRMGGGPSADLAGTPLASLLNSTAHLLGGMPLGRATDASGQVIGHRGLYVVDGSLIHGSAGGANPSLLIAAVAEKCMDAAIG</sequence>
<keyword evidence="6 18" id="KW-0560">Oxidoreductase</keyword>
<dbReference type="PANTHER" id="PTHR47470">
    <property type="entry name" value="CHOLESTEROL OXIDASE"/>
    <property type="match status" value="1"/>
</dbReference>
<evidence type="ECO:0000259" key="17">
    <source>
        <dbReference type="Pfam" id="PF05199"/>
    </source>
</evidence>
<dbReference type="GO" id="GO:0004769">
    <property type="term" value="F:steroid Delta-isomerase activity"/>
    <property type="evidence" value="ECO:0007669"/>
    <property type="project" value="UniProtKB-EC"/>
</dbReference>
<keyword evidence="16" id="KW-0732">Signal</keyword>
<evidence type="ECO:0000256" key="3">
    <source>
        <dbReference type="ARBA" id="ARBA00022548"/>
    </source>
</evidence>
<feature type="domain" description="Glucose-methanol-choline oxidoreductase C-terminal" evidence="17">
    <location>
        <begin position="451"/>
        <end position="504"/>
    </location>
</feature>
<gene>
    <name evidence="18" type="primary">choB</name>
    <name evidence="18" type="ORF">NCTC8139_00272</name>
</gene>
<dbReference type="GO" id="GO:0016995">
    <property type="term" value="F:cholesterol oxidase activity"/>
    <property type="evidence" value="ECO:0007669"/>
    <property type="project" value="UniProtKB-EC"/>
</dbReference>
<keyword evidence="7" id="KW-0443">Lipid metabolism</keyword>
<feature type="chain" id="PRO_5044745843" description="Cholesterol oxidase" evidence="16">
    <location>
        <begin position="31"/>
        <end position="513"/>
    </location>
</feature>
<evidence type="ECO:0000256" key="13">
    <source>
        <dbReference type="ARBA" id="ARBA00049723"/>
    </source>
</evidence>
<protein>
    <recommendedName>
        <fullName evidence="14">Cholesterol oxidase</fullName>
        <ecNumber evidence="13">1.1.3.6</ecNumber>
        <ecNumber evidence="11">5.3.3.1</ecNumber>
    </recommendedName>
    <alternativeName>
        <fullName evidence="15">Cholesterol isomerase</fullName>
    </alternativeName>
</protein>
<accession>A0ABD7UXJ9</accession>
<evidence type="ECO:0000256" key="4">
    <source>
        <dbReference type="ARBA" id="ARBA00022630"/>
    </source>
</evidence>
<dbReference type="PROSITE" id="PS51318">
    <property type="entry name" value="TAT"/>
    <property type="match status" value="1"/>
</dbReference>
<comment type="similarity">
    <text evidence="2">Belongs to the GMC oxidoreductase family.</text>
</comment>
<keyword evidence="3" id="KW-0153">Cholesterol metabolism</keyword>
<dbReference type="Proteomes" id="UP000360750">
    <property type="component" value="Unassembled WGS sequence"/>
</dbReference>
<organism evidence="18 19">
    <name type="scientific">Gordonia paraffinivorans</name>
    <dbReference type="NCBI Taxonomy" id="175628"/>
    <lineage>
        <taxon>Bacteria</taxon>
        <taxon>Bacillati</taxon>
        <taxon>Actinomycetota</taxon>
        <taxon>Actinomycetes</taxon>
        <taxon>Mycobacteriales</taxon>
        <taxon>Gordoniaceae</taxon>
        <taxon>Gordonia</taxon>
    </lineage>
</organism>
<dbReference type="PANTHER" id="PTHR47470:SF1">
    <property type="entry name" value="FAD-DEPENDENT OXIDOREDUCTASE 2 FAD BINDING DOMAIN-CONTAINING PROTEIN"/>
    <property type="match status" value="1"/>
</dbReference>
<comment type="caution">
    <text evidence="18">The sequence shown here is derived from an EMBL/GenBank/DDBJ whole genome shotgun (WGS) entry which is preliminary data.</text>
</comment>
<evidence type="ECO:0000256" key="15">
    <source>
        <dbReference type="ARBA" id="ARBA00049778"/>
    </source>
</evidence>
<dbReference type="Gene3D" id="3.50.50.60">
    <property type="entry name" value="FAD/NAD(P)-binding domain"/>
    <property type="match status" value="1"/>
</dbReference>
<dbReference type="AlphaFoldDB" id="A0ABD7UXJ9"/>
<evidence type="ECO:0000256" key="8">
    <source>
        <dbReference type="ARBA" id="ARBA00023166"/>
    </source>
</evidence>
<evidence type="ECO:0000256" key="12">
    <source>
        <dbReference type="ARBA" id="ARBA00049645"/>
    </source>
</evidence>
<feature type="signal peptide" evidence="16">
    <location>
        <begin position="1"/>
        <end position="30"/>
    </location>
</feature>
<dbReference type="EMBL" id="CAACYD010000003">
    <property type="protein sequence ID" value="VFA81217.1"/>
    <property type="molecule type" value="Genomic_DNA"/>
</dbReference>
<evidence type="ECO:0000256" key="1">
    <source>
        <dbReference type="ARBA" id="ARBA00001974"/>
    </source>
</evidence>
<evidence type="ECO:0000313" key="18">
    <source>
        <dbReference type="EMBL" id="VFA81217.1"/>
    </source>
</evidence>
<dbReference type="InterPro" id="IPR052542">
    <property type="entry name" value="Cholesterol_Oxidase"/>
</dbReference>
<dbReference type="EC" id="1.1.3.6" evidence="13"/>
<dbReference type="InterPro" id="IPR036188">
    <property type="entry name" value="FAD/NAD-bd_sf"/>
</dbReference>
<name>A0ABD7UXJ9_9ACTN</name>
<dbReference type="Pfam" id="PF05199">
    <property type="entry name" value="GMC_oxred_C"/>
    <property type="match status" value="1"/>
</dbReference>
<dbReference type="Gene3D" id="3.30.410.10">
    <property type="entry name" value="Cholesterol Oxidase, domain 2"/>
    <property type="match status" value="1"/>
</dbReference>
<evidence type="ECO:0000256" key="10">
    <source>
        <dbReference type="ARBA" id="ARBA00023235"/>
    </source>
</evidence>
<keyword evidence="5" id="KW-0274">FAD</keyword>
<keyword evidence="9" id="KW-0753">Steroid metabolism</keyword>
<dbReference type="InterPro" id="IPR006311">
    <property type="entry name" value="TAT_signal"/>
</dbReference>
<comment type="cofactor">
    <cofactor evidence="1">
        <name>FAD</name>
        <dbReference type="ChEBI" id="CHEBI:57692"/>
    </cofactor>
</comment>
<evidence type="ECO:0000256" key="16">
    <source>
        <dbReference type="SAM" id="SignalP"/>
    </source>
</evidence>
<evidence type="ECO:0000256" key="11">
    <source>
        <dbReference type="ARBA" id="ARBA00038856"/>
    </source>
</evidence>
<comment type="pathway">
    <text evidence="12">Steroid metabolism; cholesterol degradation.</text>
</comment>
<evidence type="ECO:0000256" key="5">
    <source>
        <dbReference type="ARBA" id="ARBA00022827"/>
    </source>
</evidence>
<evidence type="ECO:0000256" key="2">
    <source>
        <dbReference type="ARBA" id="ARBA00010790"/>
    </source>
</evidence>
<keyword evidence="8" id="KW-1207">Sterol metabolism</keyword>
<dbReference type="SUPFAM" id="SSF51905">
    <property type="entry name" value="FAD/NAD(P)-binding domain"/>
    <property type="match status" value="1"/>
</dbReference>
<reference evidence="18 19" key="1">
    <citation type="submission" date="2019-02" db="EMBL/GenBank/DDBJ databases">
        <authorList>
            <consortium name="Pathogen Informatics"/>
        </authorList>
    </citation>
    <scope>NUCLEOTIDE SEQUENCE [LARGE SCALE GENOMIC DNA]</scope>
    <source>
        <strain evidence="18 19">3012STDY6756503</strain>
    </source>
</reference>
<keyword evidence="4" id="KW-0285">Flavoprotein</keyword>
<dbReference type="Pfam" id="PF13450">
    <property type="entry name" value="NAD_binding_8"/>
    <property type="match status" value="1"/>
</dbReference>
<dbReference type="GO" id="GO:0008203">
    <property type="term" value="P:cholesterol metabolic process"/>
    <property type="evidence" value="ECO:0007669"/>
    <property type="project" value="UniProtKB-KW"/>
</dbReference>
<keyword evidence="10" id="KW-0413">Isomerase</keyword>
<evidence type="ECO:0000256" key="7">
    <source>
        <dbReference type="ARBA" id="ARBA00023098"/>
    </source>
</evidence>